<evidence type="ECO:0000313" key="2">
    <source>
        <dbReference type="Proteomes" id="UP000235122"/>
    </source>
</evidence>
<reference evidence="1 2" key="1">
    <citation type="submission" date="2017-12" db="EMBL/GenBank/DDBJ databases">
        <title>Phylogenetic diversity of female urinary microbiome.</title>
        <authorList>
            <person name="Thomas-White K."/>
            <person name="Wolfe A.J."/>
        </authorList>
    </citation>
    <scope>NUCLEOTIDE SEQUENCE [LARGE SCALE GENOMIC DNA]</scope>
    <source>
        <strain evidence="1 2">UMB0402</strain>
    </source>
</reference>
<keyword evidence="2" id="KW-1185">Reference proteome</keyword>
<sequence>MSIWDDFFSTPGALPERKLLVLIPNTETVRGISQRKRWGDPTNRPDEVLITGFFFAPDTPEFGASLGRVQSQMSGKLYFSAALTAKERAALVPGNRCKLTDDTSADLPIWERESTALWEITSFPQMYEIPGQWAAGYVVTVQAVEG</sequence>
<name>A0A2I1IMR0_9ACTO</name>
<comment type="caution">
    <text evidence="1">The sequence shown here is derived from an EMBL/GenBank/DDBJ whole genome shotgun (WGS) entry which is preliminary data.</text>
</comment>
<dbReference type="GeneID" id="35865851"/>
<dbReference type="Proteomes" id="UP000235122">
    <property type="component" value="Unassembled WGS sequence"/>
</dbReference>
<dbReference type="EMBL" id="PKKO01000003">
    <property type="protein sequence ID" value="PKY72372.1"/>
    <property type="molecule type" value="Genomic_DNA"/>
</dbReference>
<organism evidence="1 2">
    <name type="scientific">Winkia neuii</name>
    <dbReference type="NCBI Taxonomy" id="33007"/>
    <lineage>
        <taxon>Bacteria</taxon>
        <taxon>Bacillati</taxon>
        <taxon>Actinomycetota</taxon>
        <taxon>Actinomycetes</taxon>
        <taxon>Actinomycetales</taxon>
        <taxon>Actinomycetaceae</taxon>
        <taxon>Winkia</taxon>
    </lineage>
</organism>
<gene>
    <name evidence="1" type="ORF">CYJ19_05890</name>
</gene>
<protein>
    <submittedName>
        <fullName evidence="1">Uncharacterized protein</fullName>
    </submittedName>
</protein>
<evidence type="ECO:0000313" key="1">
    <source>
        <dbReference type="EMBL" id="PKY72372.1"/>
    </source>
</evidence>
<dbReference type="AlphaFoldDB" id="A0A2I1IMR0"/>
<proteinExistence type="predicted"/>
<accession>A0A2I1IMR0</accession>
<dbReference type="RefSeq" id="WP_024332469.1">
    <property type="nucleotide sequence ID" value="NZ_PKKO01000003.1"/>
</dbReference>